<dbReference type="PROSITE" id="PS50850">
    <property type="entry name" value="MFS"/>
    <property type="match status" value="1"/>
</dbReference>
<dbReference type="SUPFAM" id="SSF103473">
    <property type="entry name" value="MFS general substrate transporter"/>
    <property type="match status" value="1"/>
</dbReference>
<keyword evidence="6 7" id="KW-0472">Membrane</keyword>
<evidence type="ECO:0000313" key="10">
    <source>
        <dbReference type="Proteomes" id="UP000036106"/>
    </source>
</evidence>
<dbReference type="InterPro" id="IPR011701">
    <property type="entry name" value="MFS"/>
</dbReference>
<feature type="transmembrane region" description="Helical" evidence="7">
    <location>
        <begin position="260"/>
        <end position="281"/>
    </location>
</feature>
<evidence type="ECO:0000256" key="1">
    <source>
        <dbReference type="ARBA" id="ARBA00004651"/>
    </source>
</evidence>
<keyword evidence="3" id="KW-1003">Cell membrane</keyword>
<feature type="transmembrane region" description="Helical" evidence="7">
    <location>
        <begin position="315"/>
        <end position="340"/>
    </location>
</feature>
<dbReference type="PATRIC" id="fig|1007676.4.peg.1481"/>
<dbReference type="AlphaFoldDB" id="A0A0H4QJZ0"/>
<dbReference type="PANTHER" id="PTHR23513">
    <property type="entry name" value="INTEGRAL MEMBRANE EFFLUX PROTEIN-RELATED"/>
    <property type="match status" value="1"/>
</dbReference>
<feature type="transmembrane region" description="Helical" evidence="7">
    <location>
        <begin position="157"/>
        <end position="178"/>
    </location>
</feature>
<organism evidence="9 10">
    <name type="scientific">Companilactobacillus ginsenosidimutans</name>
    <dbReference type="NCBI Taxonomy" id="1007676"/>
    <lineage>
        <taxon>Bacteria</taxon>
        <taxon>Bacillati</taxon>
        <taxon>Bacillota</taxon>
        <taxon>Bacilli</taxon>
        <taxon>Lactobacillales</taxon>
        <taxon>Lactobacillaceae</taxon>
        <taxon>Companilactobacillus</taxon>
    </lineage>
</organism>
<dbReference type="EMBL" id="CP012034">
    <property type="protein sequence ID" value="AKP67376.1"/>
    <property type="molecule type" value="Genomic_DNA"/>
</dbReference>
<evidence type="ECO:0000256" key="2">
    <source>
        <dbReference type="ARBA" id="ARBA00022448"/>
    </source>
</evidence>
<dbReference type="Pfam" id="PF07690">
    <property type="entry name" value="MFS_1"/>
    <property type="match status" value="1"/>
</dbReference>
<evidence type="ECO:0000313" key="9">
    <source>
        <dbReference type="EMBL" id="AKP67376.1"/>
    </source>
</evidence>
<feature type="transmembrane region" description="Helical" evidence="7">
    <location>
        <begin position="383"/>
        <end position="404"/>
    </location>
</feature>
<sequence>MSDNQPITRSWQKNIYPFLTGQFVSGVTSMIVQYAIIWYLTKRTGSATILSLATLVGMLPMVLLSPLIGPFVDRHNKKGLLIIPDIVSASVAIVLSIVALINTNIPIWIIFIGLFIRSVAQTFQMPTIQSMMPPMVPKKQLTRVNGQLGVVQNSNLIIAPALGALLFAIVPLPLLVLLDPIGAMFATPINLWIRIPEHPVFDQKIRLMDDVKFGLNKLRGKKGLWILTLLGTAYTLLFMPATTMYPLMTLSYFHGSVGEAGIIEGIFSGGMLIGGAIIGVFGKWKNRVLPILLSMSVLGIAFIFSGNLSGDMKGLIWFGILNGIAGIASPFFSTLLIAMLQQSFPSEMLGRVMGIFNSLMNISGPVGLILAGPLADKIGVNSLFIIAGIGTLICGLLLIAIPVARKYDVNLQISLDEK</sequence>
<dbReference type="Gene3D" id="1.20.1250.20">
    <property type="entry name" value="MFS general substrate transporter like domains"/>
    <property type="match status" value="1"/>
</dbReference>
<evidence type="ECO:0000256" key="3">
    <source>
        <dbReference type="ARBA" id="ARBA00022475"/>
    </source>
</evidence>
<feature type="domain" description="Major facilitator superfamily (MFS) profile" evidence="8">
    <location>
        <begin position="223"/>
        <end position="418"/>
    </location>
</feature>
<gene>
    <name evidence="9" type="ORF">ABM34_07380</name>
</gene>
<dbReference type="CDD" id="cd06173">
    <property type="entry name" value="MFS_MefA_like"/>
    <property type="match status" value="1"/>
</dbReference>
<keyword evidence="2" id="KW-0813">Transport</keyword>
<evidence type="ECO:0000256" key="4">
    <source>
        <dbReference type="ARBA" id="ARBA00022692"/>
    </source>
</evidence>
<evidence type="ECO:0000256" key="5">
    <source>
        <dbReference type="ARBA" id="ARBA00022989"/>
    </source>
</evidence>
<keyword evidence="4 7" id="KW-0812">Transmembrane</keyword>
<feature type="transmembrane region" description="Helical" evidence="7">
    <location>
        <begin position="80"/>
        <end position="100"/>
    </location>
</feature>
<reference evidence="10" key="1">
    <citation type="submission" date="2015-07" db="EMBL/GenBank/DDBJ databases">
        <title>Lactobacillus ginsenosidimutans/EMML 3141/ whole genome sequencing.</title>
        <authorList>
            <person name="Kim M.K."/>
            <person name="Im W.-T."/>
            <person name="Srinivasan S."/>
            <person name="Lee J.-J."/>
        </authorList>
    </citation>
    <scope>NUCLEOTIDE SEQUENCE [LARGE SCALE GENOMIC DNA]</scope>
    <source>
        <strain evidence="10">EMML 3041</strain>
    </source>
</reference>
<feature type="transmembrane region" description="Helical" evidence="7">
    <location>
        <begin position="352"/>
        <end position="371"/>
    </location>
</feature>
<dbReference type="RefSeq" id="WP_048704651.1">
    <property type="nucleotide sequence ID" value="NZ_CP012034.1"/>
</dbReference>
<feature type="transmembrane region" description="Helical" evidence="7">
    <location>
        <begin position="107"/>
        <end position="125"/>
    </location>
</feature>
<feature type="transmembrane region" description="Helical" evidence="7">
    <location>
        <begin position="47"/>
        <end position="68"/>
    </location>
</feature>
<dbReference type="PANTHER" id="PTHR23513:SF6">
    <property type="entry name" value="MAJOR FACILITATOR SUPERFAMILY ASSOCIATED DOMAIN-CONTAINING PROTEIN"/>
    <property type="match status" value="1"/>
</dbReference>
<dbReference type="OrthoDB" id="9775268at2"/>
<evidence type="ECO:0000259" key="8">
    <source>
        <dbReference type="PROSITE" id="PS50850"/>
    </source>
</evidence>
<evidence type="ECO:0000256" key="7">
    <source>
        <dbReference type="SAM" id="Phobius"/>
    </source>
</evidence>
<dbReference type="Proteomes" id="UP000036106">
    <property type="component" value="Chromosome"/>
</dbReference>
<dbReference type="InterPro" id="IPR036259">
    <property type="entry name" value="MFS_trans_sf"/>
</dbReference>
<dbReference type="STRING" id="1007676.ABM34_07380"/>
<dbReference type="InterPro" id="IPR020846">
    <property type="entry name" value="MFS_dom"/>
</dbReference>
<feature type="transmembrane region" description="Helical" evidence="7">
    <location>
        <begin position="288"/>
        <end position="309"/>
    </location>
</feature>
<name>A0A0H4QJZ0_9LACO</name>
<feature type="transmembrane region" description="Helical" evidence="7">
    <location>
        <begin position="224"/>
        <end position="248"/>
    </location>
</feature>
<dbReference type="KEGG" id="lgn:ABM34_07380"/>
<dbReference type="GO" id="GO:0005886">
    <property type="term" value="C:plasma membrane"/>
    <property type="evidence" value="ECO:0007669"/>
    <property type="project" value="UniProtKB-SubCell"/>
</dbReference>
<accession>A0A0H4QJZ0</accession>
<protein>
    <submittedName>
        <fullName evidence="9">Multidrug transporter</fullName>
    </submittedName>
</protein>
<keyword evidence="10" id="KW-1185">Reference proteome</keyword>
<comment type="subcellular location">
    <subcellularLocation>
        <location evidence="1">Cell membrane</location>
        <topology evidence="1">Multi-pass membrane protein</topology>
    </subcellularLocation>
</comment>
<dbReference type="GO" id="GO:0022857">
    <property type="term" value="F:transmembrane transporter activity"/>
    <property type="evidence" value="ECO:0007669"/>
    <property type="project" value="InterPro"/>
</dbReference>
<feature type="transmembrane region" description="Helical" evidence="7">
    <location>
        <begin position="15"/>
        <end position="40"/>
    </location>
</feature>
<keyword evidence="5 7" id="KW-1133">Transmembrane helix</keyword>
<evidence type="ECO:0000256" key="6">
    <source>
        <dbReference type="ARBA" id="ARBA00023136"/>
    </source>
</evidence>
<proteinExistence type="predicted"/>